<gene>
    <name evidence="2" type="ORF">CCS01_25125</name>
</gene>
<evidence type="ECO:0000259" key="1">
    <source>
        <dbReference type="Pfam" id="PF13393"/>
    </source>
</evidence>
<dbReference type="Gene3D" id="3.30.930.10">
    <property type="entry name" value="Bira Bifunctional Protein, Domain 2"/>
    <property type="match status" value="1"/>
</dbReference>
<evidence type="ECO:0000313" key="2">
    <source>
        <dbReference type="EMBL" id="PPQ28128.1"/>
    </source>
</evidence>
<name>A0A2S6N0K4_RHOGL</name>
<dbReference type="SUPFAM" id="SSF55681">
    <property type="entry name" value="Class II aaRS and biotin synthetases"/>
    <property type="match status" value="1"/>
</dbReference>
<dbReference type="Proteomes" id="UP000239724">
    <property type="component" value="Unassembled WGS sequence"/>
</dbReference>
<sequence>MTDDRPPNPALLPAGLRDLLPLDAETEASAVEALMTVFAAHGYQRVKPPLLAFEDSLLARSGAAVADQTFRRRWCPRYWTNRATPVDRAALDHKDAASRMPTIAGTRPIVVDAATEEHGTPAAQPSKETHGALPLLIANQ</sequence>
<reference evidence="2 3" key="1">
    <citation type="journal article" date="2018" name="Arch. Microbiol.">
        <title>New insights into the metabolic potential of the phototrophic purple bacterium Rhodopila globiformis DSM 161(T) from its draft genome sequence and evidence for a vanadium-dependent nitrogenase.</title>
        <authorList>
            <person name="Imhoff J.F."/>
            <person name="Rahn T."/>
            <person name="Kunzel S."/>
            <person name="Neulinger S.C."/>
        </authorList>
    </citation>
    <scope>NUCLEOTIDE SEQUENCE [LARGE SCALE GENOMIC DNA]</scope>
    <source>
        <strain evidence="2 3">DSM 161</strain>
    </source>
</reference>
<dbReference type="Pfam" id="PF13393">
    <property type="entry name" value="tRNA-synt_His"/>
    <property type="match status" value="1"/>
</dbReference>
<comment type="caution">
    <text evidence="2">The sequence shown here is derived from an EMBL/GenBank/DDBJ whole genome shotgun (WGS) entry which is preliminary data.</text>
</comment>
<keyword evidence="3" id="KW-1185">Reference proteome</keyword>
<organism evidence="2 3">
    <name type="scientific">Rhodopila globiformis</name>
    <name type="common">Rhodopseudomonas globiformis</name>
    <dbReference type="NCBI Taxonomy" id="1071"/>
    <lineage>
        <taxon>Bacteria</taxon>
        <taxon>Pseudomonadati</taxon>
        <taxon>Pseudomonadota</taxon>
        <taxon>Alphaproteobacteria</taxon>
        <taxon>Acetobacterales</taxon>
        <taxon>Acetobacteraceae</taxon>
        <taxon>Rhodopila</taxon>
    </lineage>
</organism>
<dbReference type="InterPro" id="IPR045864">
    <property type="entry name" value="aa-tRNA-synth_II/BPL/LPL"/>
</dbReference>
<evidence type="ECO:0000313" key="3">
    <source>
        <dbReference type="Proteomes" id="UP000239724"/>
    </source>
</evidence>
<dbReference type="EMBL" id="NHRY01000248">
    <property type="protein sequence ID" value="PPQ28128.1"/>
    <property type="molecule type" value="Genomic_DNA"/>
</dbReference>
<feature type="domain" description="Class II Histidinyl-tRNA synthetase (HisRS)-like catalytic core" evidence="1">
    <location>
        <begin position="15"/>
        <end position="71"/>
    </location>
</feature>
<dbReference type="OrthoDB" id="9769617at2"/>
<protein>
    <recommendedName>
        <fullName evidence="1">Class II Histidinyl-tRNA synthetase (HisRS)-like catalytic core domain-containing protein</fullName>
    </recommendedName>
</protein>
<dbReference type="InterPro" id="IPR041715">
    <property type="entry name" value="HisRS-like_core"/>
</dbReference>
<proteinExistence type="predicted"/>
<accession>A0A2S6N0K4</accession>
<dbReference type="AlphaFoldDB" id="A0A2S6N0K4"/>